<dbReference type="PANTHER" id="PTHR21087:SF16">
    <property type="entry name" value="SHIKIMATE KINASE 1, CHLOROPLASTIC"/>
    <property type="match status" value="1"/>
</dbReference>
<evidence type="ECO:0000256" key="9">
    <source>
        <dbReference type="ARBA" id="ARBA00023141"/>
    </source>
</evidence>
<evidence type="ECO:0000256" key="5">
    <source>
        <dbReference type="ARBA" id="ARBA00022679"/>
    </source>
</evidence>
<evidence type="ECO:0000256" key="3">
    <source>
        <dbReference type="ARBA" id="ARBA00012154"/>
    </source>
</evidence>
<dbReference type="SUPFAM" id="SSF52540">
    <property type="entry name" value="P-loop containing nucleoside triphosphate hydrolases"/>
    <property type="match status" value="1"/>
</dbReference>
<evidence type="ECO:0000256" key="11">
    <source>
        <dbReference type="HAMAP-Rule" id="MF_00109"/>
    </source>
</evidence>
<keyword evidence="4 11" id="KW-0028">Amino-acid biosynthesis</keyword>
<dbReference type="CDD" id="cd00464">
    <property type="entry name" value="SK"/>
    <property type="match status" value="1"/>
</dbReference>
<keyword evidence="13" id="KW-1185">Reference proteome</keyword>
<comment type="catalytic activity">
    <reaction evidence="10 11">
        <text>shikimate + ATP = 3-phosphoshikimate + ADP + H(+)</text>
        <dbReference type="Rhea" id="RHEA:13121"/>
        <dbReference type="ChEBI" id="CHEBI:15378"/>
        <dbReference type="ChEBI" id="CHEBI:30616"/>
        <dbReference type="ChEBI" id="CHEBI:36208"/>
        <dbReference type="ChEBI" id="CHEBI:145989"/>
        <dbReference type="ChEBI" id="CHEBI:456216"/>
        <dbReference type="EC" id="2.7.1.71"/>
    </reaction>
</comment>
<dbReference type="RefSeq" id="WP_138086860.1">
    <property type="nucleotide sequence ID" value="NZ_VAUV01000009.1"/>
</dbReference>
<dbReference type="GO" id="GO:0009423">
    <property type="term" value="P:chorismate biosynthetic process"/>
    <property type="evidence" value="ECO:0007669"/>
    <property type="project" value="UniProtKB-UniRule"/>
</dbReference>
<dbReference type="GO" id="GO:0004765">
    <property type="term" value="F:shikimate kinase activity"/>
    <property type="evidence" value="ECO:0007669"/>
    <property type="project" value="UniProtKB-UniRule"/>
</dbReference>
<dbReference type="InterPro" id="IPR023000">
    <property type="entry name" value="Shikimate_kinase_CS"/>
</dbReference>
<dbReference type="GO" id="GO:0000287">
    <property type="term" value="F:magnesium ion binding"/>
    <property type="evidence" value="ECO:0007669"/>
    <property type="project" value="UniProtKB-UniRule"/>
</dbReference>
<comment type="pathway">
    <text evidence="1 11">Metabolic intermediate biosynthesis; chorismate biosynthesis; chorismate from D-erythrose 4-phosphate and phosphoenolpyruvate: step 5/7.</text>
</comment>
<evidence type="ECO:0000256" key="7">
    <source>
        <dbReference type="ARBA" id="ARBA00022777"/>
    </source>
</evidence>
<keyword evidence="9 11" id="KW-0057">Aromatic amino acid biosynthesis</keyword>
<protein>
    <recommendedName>
        <fullName evidence="3 11">Shikimate kinase</fullName>
        <shortName evidence="11">SK</shortName>
        <ecNumber evidence="3 11">2.7.1.71</ecNumber>
    </recommendedName>
</protein>
<feature type="binding site" evidence="11">
    <location>
        <position position="96"/>
    </location>
    <ligand>
        <name>substrate</name>
    </ligand>
</feature>
<dbReference type="InterPro" id="IPR027417">
    <property type="entry name" value="P-loop_NTPase"/>
</dbReference>
<keyword evidence="7 11" id="KW-0418">Kinase</keyword>
<name>A0A5R8KD87_9BACT</name>
<dbReference type="InterPro" id="IPR000623">
    <property type="entry name" value="Shikimate_kinase/TSH1"/>
</dbReference>
<gene>
    <name evidence="11" type="primary">aroK</name>
    <name evidence="12" type="ORF">FEM03_13835</name>
</gene>
<keyword evidence="8 11" id="KW-0067">ATP-binding</keyword>
<comment type="function">
    <text evidence="11">Catalyzes the specific phosphorylation of the 3-hydroxyl group of shikimic acid using ATP as a cosubstrate.</text>
</comment>
<dbReference type="PROSITE" id="PS01128">
    <property type="entry name" value="SHIKIMATE_KINASE"/>
    <property type="match status" value="1"/>
</dbReference>
<dbReference type="EC" id="2.7.1.71" evidence="3 11"/>
<dbReference type="GO" id="GO:0008652">
    <property type="term" value="P:amino acid biosynthetic process"/>
    <property type="evidence" value="ECO:0007669"/>
    <property type="project" value="UniProtKB-KW"/>
</dbReference>
<sequence>MTTDPAQPQPSTSRRPSNIVLIGLMGSGKTTVGKLVAHSLGFSFIDTDEIIVKNAGKPIPDIFAAEGETGFRQHETAALQQLLNQLQQHAVIATGGGIVTRPENLPLLKQLGYVVWLYATPNTLHHRTAHSDDRPLLRNADPAGTLRNLLEARADLYKLASDLKITTDDLSAHDVAYGVSESVRVEFAKQSA</sequence>
<dbReference type="PRINTS" id="PR01100">
    <property type="entry name" value="SHIKIMTKNASE"/>
</dbReference>
<proteinExistence type="inferred from homology"/>
<organism evidence="12 13">
    <name type="scientific">Phragmitibacter flavus</name>
    <dbReference type="NCBI Taxonomy" id="2576071"/>
    <lineage>
        <taxon>Bacteria</taxon>
        <taxon>Pseudomonadati</taxon>
        <taxon>Verrucomicrobiota</taxon>
        <taxon>Verrucomicrobiia</taxon>
        <taxon>Verrucomicrobiales</taxon>
        <taxon>Verrucomicrobiaceae</taxon>
        <taxon>Phragmitibacter</taxon>
    </lineage>
</organism>
<comment type="subunit">
    <text evidence="11">Monomer.</text>
</comment>
<dbReference type="Pfam" id="PF01202">
    <property type="entry name" value="SKI"/>
    <property type="match status" value="1"/>
</dbReference>
<keyword evidence="11" id="KW-0963">Cytoplasm</keyword>
<comment type="caution">
    <text evidence="11">Lacks conserved residue(s) required for the propagation of feature annotation.</text>
</comment>
<evidence type="ECO:0000256" key="6">
    <source>
        <dbReference type="ARBA" id="ARBA00022741"/>
    </source>
</evidence>
<evidence type="ECO:0000313" key="13">
    <source>
        <dbReference type="Proteomes" id="UP000306196"/>
    </source>
</evidence>
<dbReference type="OrthoDB" id="9800332at2"/>
<dbReference type="EMBL" id="VAUV01000009">
    <property type="protein sequence ID" value="TLD70261.1"/>
    <property type="molecule type" value="Genomic_DNA"/>
</dbReference>
<evidence type="ECO:0000256" key="2">
    <source>
        <dbReference type="ARBA" id="ARBA00006997"/>
    </source>
</evidence>
<dbReference type="HAMAP" id="MF_00109">
    <property type="entry name" value="Shikimate_kinase"/>
    <property type="match status" value="1"/>
</dbReference>
<dbReference type="GO" id="GO:0005524">
    <property type="term" value="F:ATP binding"/>
    <property type="evidence" value="ECO:0007669"/>
    <property type="project" value="UniProtKB-UniRule"/>
</dbReference>
<dbReference type="GO" id="GO:0009073">
    <property type="term" value="P:aromatic amino acid family biosynthetic process"/>
    <property type="evidence" value="ECO:0007669"/>
    <property type="project" value="UniProtKB-KW"/>
</dbReference>
<comment type="subcellular location">
    <subcellularLocation>
        <location evidence="11">Cytoplasm</location>
    </subcellularLocation>
</comment>
<feature type="binding site" evidence="11">
    <location>
        <begin position="26"/>
        <end position="31"/>
    </location>
    <ligand>
        <name>ATP</name>
        <dbReference type="ChEBI" id="CHEBI:30616"/>
    </ligand>
</feature>
<dbReference type="UniPathway" id="UPA00053">
    <property type="reaction ID" value="UER00088"/>
</dbReference>
<reference evidence="12 13" key="1">
    <citation type="submission" date="2019-05" db="EMBL/GenBank/DDBJ databases">
        <title>Verrucobacter flavum gen. nov., sp. nov. a new member of the family Verrucomicrobiaceae.</title>
        <authorList>
            <person name="Szuroczki S."/>
            <person name="Abbaszade G."/>
            <person name="Szabo A."/>
            <person name="Felfoldi T."/>
            <person name="Schumann P."/>
            <person name="Boka K."/>
            <person name="Keki Z."/>
            <person name="Toumi M."/>
            <person name="Toth E."/>
        </authorList>
    </citation>
    <scope>NUCLEOTIDE SEQUENCE [LARGE SCALE GENOMIC DNA]</scope>
    <source>
        <strain evidence="12 13">MG-N-17</strain>
    </source>
</reference>
<evidence type="ECO:0000256" key="1">
    <source>
        <dbReference type="ARBA" id="ARBA00004842"/>
    </source>
</evidence>
<feature type="binding site" evidence="11">
    <location>
        <position position="48"/>
    </location>
    <ligand>
        <name>substrate</name>
    </ligand>
</feature>
<feature type="binding site" evidence="11">
    <location>
        <position position="134"/>
    </location>
    <ligand>
        <name>ATP</name>
        <dbReference type="ChEBI" id="CHEBI:30616"/>
    </ligand>
</feature>
<feature type="binding site" evidence="11">
    <location>
        <position position="72"/>
    </location>
    <ligand>
        <name>substrate</name>
    </ligand>
</feature>
<comment type="similarity">
    <text evidence="2 11">Belongs to the shikimate kinase family.</text>
</comment>
<feature type="binding site" evidence="11">
    <location>
        <position position="153"/>
    </location>
    <ligand>
        <name>substrate</name>
    </ligand>
</feature>
<evidence type="ECO:0000256" key="8">
    <source>
        <dbReference type="ARBA" id="ARBA00022840"/>
    </source>
</evidence>
<evidence type="ECO:0000256" key="4">
    <source>
        <dbReference type="ARBA" id="ARBA00022605"/>
    </source>
</evidence>
<keyword evidence="11" id="KW-0460">Magnesium</keyword>
<evidence type="ECO:0000313" key="12">
    <source>
        <dbReference type="EMBL" id="TLD70261.1"/>
    </source>
</evidence>
<dbReference type="Gene3D" id="3.40.50.300">
    <property type="entry name" value="P-loop containing nucleotide triphosphate hydrolases"/>
    <property type="match status" value="1"/>
</dbReference>
<keyword evidence="6 11" id="KW-0547">Nucleotide-binding</keyword>
<dbReference type="PANTHER" id="PTHR21087">
    <property type="entry name" value="SHIKIMATE KINASE"/>
    <property type="match status" value="1"/>
</dbReference>
<accession>A0A5R8KD87</accession>
<evidence type="ECO:0000256" key="10">
    <source>
        <dbReference type="ARBA" id="ARBA00048567"/>
    </source>
</evidence>
<dbReference type="AlphaFoldDB" id="A0A5R8KD87"/>
<feature type="binding site" evidence="11">
    <location>
        <position position="30"/>
    </location>
    <ligand>
        <name>Mg(2+)</name>
        <dbReference type="ChEBI" id="CHEBI:18420"/>
    </ligand>
</feature>
<comment type="cofactor">
    <cofactor evidence="11">
        <name>Mg(2+)</name>
        <dbReference type="ChEBI" id="CHEBI:18420"/>
    </cofactor>
    <text evidence="11">Binds 1 Mg(2+) ion per subunit.</text>
</comment>
<dbReference type="Proteomes" id="UP000306196">
    <property type="component" value="Unassembled WGS sequence"/>
</dbReference>
<keyword evidence="5 11" id="KW-0808">Transferase</keyword>
<dbReference type="InterPro" id="IPR031322">
    <property type="entry name" value="Shikimate/glucono_kinase"/>
</dbReference>
<keyword evidence="11" id="KW-0479">Metal-binding</keyword>
<dbReference type="GO" id="GO:0005829">
    <property type="term" value="C:cytosol"/>
    <property type="evidence" value="ECO:0007669"/>
    <property type="project" value="TreeGrafter"/>
</dbReference>
<comment type="caution">
    <text evidence="12">The sequence shown here is derived from an EMBL/GenBank/DDBJ whole genome shotgun (WGS) entry which is preliminary data.</text>
</comment>